<proteinExistence type="predicted"/>
<protein>
    <recommendedName>
        <fullName evidence="3">Glycine reductase</fullName>
    </recommendedName>
</protein>
<evidence type="ECO:0008006" key="3">
    <source>
        <dbReference type="Google" id="ProtNLM"/>
    </source>
</evidence>
<gene>
    <name evidence="1" type="ORF">SAMN06265338_1178</name>
</gene>
<organism evidence="1 2">
    <name type="scientific">Rhodoblastus acidophilus</name>
    <name type="common">Rhodopseudomonas acidophila</name>
    <dbReference type="NCBI Taxonomy" id="1074"/>
    <lineage>
        <taxon>Bacteria</taxon>
        <taxon>Pseudomonadati</taxon>
        <taxon>Pseudomonadota</taxon>
        <taxon>Alphaproteobacteria</taxon>
        <taxon>Hyphomicrobiales</taxon>
        <taxon>Rhodoblastaceae</taxon>
        <taxon>Rhodoblastus</taxon>
    </lineage>
</organism>
<accession>A0A212S9D7</accession>
<keyword evidence="2" id="KW-1185">Reference proteome</keyword>
<dbReference type="AlphaFoldDB" id="A0A212S9D7"/>
<name>A0A212S9D7_RHOAC</name>
<reference evidence="2" key="1">
    <citation type="submission" date="2017-06" db="EMBL/GenBank/DDBJ databases">
        <authorList>
            <person name="Varghese N."/>
            <person name="Submissions S."/>
        </authorList>
    </citation>
    <scope>NUCLEOTIDE SEQUENCE [LARGE SCALE GENOMIC DNA]</scope>
    <source>
        <strain evidence="2">DSM 137</strain>
    </source>
</reference>
<dbReference type="EMBL" id="FYDG01000017">
    <property type="protein sequence ID" value="SNB81859.1"/>
    <property type="molecule type" value="Genomic_DNA"/>
</dbReference>
<dbReference type="OrthoDB" id="9126078at2"/>
<sequence>MSEAPIAYMARTRAWYLALGYDNPYQWAHHQDVPFAPLSQPLRETNVTLITTAAPFQPDKGPQGPGAPYNAAAKFWEVYSGDTAEDHDLRIAHVSIDRKHTSMEDSGTWFPLPLLRRLAGQGLLRLAPRFHGLPTNRSQRHTLDVDVPELLRRVEADGAQAALLVANCPVCHQSLSLAARALERSGVATVVMGCARDIVEHCGVPRLLFSDFPLGNSAGRPGDPASQEETLRLALDLLETATAPRATRVNPQIWPGPPDWKLDYSNPDRLDAAERAARRAEAERARIAAKHARESALS</sequence>
<evidence type="ECO:0000313" key="1">
    <source>
        <dbReference type="EMBL" id="SNB81859.1"/>
    </source>
</evidence>
<dbReference type="Proteomes" id="UP000198418">
    <property type="component" value="Unassembled WGS sequence"/>
</dbReference>
<dbReference type="RefSeq" id="WP_088522257.1">
    <property type="nucleotide sequence ID" value="NZ_FYDG01000017.1"/>
</dbReference>
<evidence type="ECO:0000313" key="2">
    <source>
        <dbReference type="Proteomes" id="UP000198418"/>
    </source>
</evidence>